<dbReference type="PROSITE" id="PS01156">
    <property type="entry name" value="TONB_DEPENDENT_REC_2"/>
    <property type="match status" value="1"/>
</dbReference>
<name>A0A7W9S4I6_9HYPH</name>
<evidence type="ECO:0000313" key="15">
    <source>
        <dbReference type="EMBL" id="MBB6013880.1"/>
    </source>
</evidence>
<evidence type="ECO:0000313" key="16">
    <source>
        <dbReference type="Proteomes" id="UP000533306"/>
    </source>
</evidence>
<dbReference type="Gene3D" id="2.40.170.20">
    <property type="entry name" value="TonB-dependent receptor, beta-barrel domain"/>
    <property type="match status" value="1"/>
</dbReference>
<evidence type="ECO:0000256" key="3">
    <source>
        <dbReference type="ARBA" id="ARBA00022452"/>
    </source>
</evidence>
<dbReference type="Proteomes" id="UP000533306">
    <property type="component" value="Unassembled WGS sequence"/>
</dbReference>
<feature type="short sequence motif" description="TonB C-terminal box" evidence="11">
    <location>
        <begin position="759"/>
        <end position="776"/>
    </location>
</feature>
<evidence type="ECO:0000256" key="11">
    <source>
        <dbReference type="PROSITE-ProRule" id="PRU10144"/>
    </source>
</evidence>
<evidence type="ECO:0000256" key="1">
    <source>
        <dbReference type="ARBA" id="ARBA00004571"/>
    </source>
</evidence>
<dbReference type="Pfam" id="PF07715">
    <property type="entry name" value="Plug"/>
    <property type="match status" value="1"/>
</dbReference>
<sequence length="776" mass="86016">MAVFTYSTTNNTGRRRPGFIAWLGLGVAMIALAGPGNAFGQTRAEQSTEDIEGARAPLLTPEETILLERITVTAQRGPNELFNVAQNVTILTGEQLDSRAVRDIDDMVRYLPGLSVDRETSLNNPYGQLGSFSIRGVGGNRVQILVDGARVQEQTIYGSRDFADPFNMKAVEIVRGPSSVLWGADALGGVVSFRTRDPQDLLDGSDKPWAGEIKSAYDSFDGSFRKQFTAAASQGDFQMLASFGHLSAHEPRLRNARADGGIWGCPRPASFGCDKLFDADTYAWNALGKLIWTPEDHEFRLTGEFFRRHTEVDQVWDAFAASSGYASASYPRELDMQRTRLALEHKWTLNTPLLDEIKWQLSYSPQKRDTSGTQTRIFATRTDTYTPVRNYGETFLEADVQLTSRFATGGIAHKLIYGFDGDLTDSSYDGYNIVHRSDTGATTIQTNQGYNFPEVKTRRADFYIQDEMELLDGRLRITPGVRFATYRIDPTGDTGYKPLPGNEPEVTSNTKLIKKLGLIYELDDSYSAYASYGEGFKMPTSQQMFVSASDPFIGGIVLPNPGLKPESVRNYEIGLRGLFDRGSFSAGVFYADYQDFIRGPMNLDPTRPNVWTYDNVEDVKLWGIEIAGEYEFHADWWASAAISYQHGTQRVAGGKKTPFDGAVPLTAVLGLRHFIADWNLEAEVLGTFGAAVTRRASPNAFLPGGYAVFDAYLNWKPRNNLELNAGIQNMFDTRYFRNSLYGYDVTPASAATAGARPLEAQVAPGRTFKLGATLRF</sequence>
<keyword evidence="3 10" id="KW-1134">Transmembrane beta strand</keyword>
<dbReference type="RefSeq" id="WP_183832070.1">
    <property type="nucleotide sequence ID" value="NZ_JACHEU010000003.1"/>
</dbReference>
<organism evidence="15 16">
    <name type="scientific">Aquamicrobium lusatiense</name>
    <dbReference type="NCBI Taxonomy" id="89772"/>
    <lineage>
        <taxon>Bacteria</taxon>
        <taxon>Pseudomonadati</taxon>
        <taxon>Pseudomonadota</taxon>
        <taxon>Alphaproteobacteria</taxon>
        <taxon>Hyphomicrobiales</taxon>
        <taxon>Phyllobacteriaceae</taxon>
        <taxon>Aquamicrobium</taxon>
    </lineage>
</organism>
<evidence type="ECO:0000256" key="2">
    <source>
        <dbReference type="ARBA" id="ARBA00022448"/>
    </source>
</evidence>
<keyword evidence="2 10" id="KW-0813">Transport</keyword>
<keyword evidence="8 15" id="KW-0675">Receptor</keyword>
<feature type="domain" description="TonB-dependent receptor-like beta-barrel" evidence="13">
    <location>
        <begin position="313"/>
        <end position="729"/>
    </location>
</feature>
<keyword evidence="9 10" id="KW-0998">Cell outer membrane</keyword>
<protein>
    <submittedName>
        <fullName evidence="15">Hemoglobin/transferrin/lactoferrin receptor protein</fullName>
    </submittedName>
</protein>
<dbReference type="Gene3D" id="2.170.130.10">
    <property type="entry name" value="TonB-dependent receptor, plug domain"/>
    <property type="match status" value="1"/>
</dbReference>
<evidence type="ECO:0000256" key="5">
    <source>
        <dbReference type="ARBA" id="ARBA00022729"/>
    </source>
</evidence>
<reference evidence="15 16" key="1">
    <citation type="submission" date="2020-08" db="EMBL/GenBank/DDBJ databases">
        <title>Genomic Encyclopedia of Type Strains, Phase IV (KMG-IV): sequencing the most valuable type-strain genomes for metagenomic binning, comparative biology and taxonomic classification.</title>
        <authorList>
            <person name="Goeker M."/>
        </authorList>
    </citation>
    <scope>NUCLEOTIDE SEQUENCE [LARGE SCALE GENOMIC DNA]</scope>
    <source>
        <strain evidence="15 16">DSM 11099</strain>
    </source>
</reference>
<dbReference type="PANTHER" id="PTHR30069">
    <property type="entry name" value="TONB-DEPENDENT OUTER MEMBRANE RECEPTOR"/>
    <property type="match status" value="1"/>
</dbReference>
<dbReference type="InterPro" id="IPR036942">
    <property type="entry name" value="Beta-barrel_TonB_sf"/>
</dbReference>
<dbReference type="GO" id="GO:0009279">
    <property type="term" value="C:cell outer membrane"/>
    <property type="evidence" value="ECO:0007669"/>
    <property type="project" value="UniProtKB-SubCell"/>
</dbReference>
<dbReference type="GO" id="GO:0015232">
    <property type="term" value="F:heme transmembrane transporter activity"/>
    <property type="evidence" value="ECO:0007669"/>
    <property type="project" value="InterPro"/>
</dbReference>
<keyword evidence="5" id="KW-0732">Signal</keyword>
<dbReference type="InterPro" id="IPR039426">
    <property type="entry name" value="TonB-dep_rcpt-like"/>
</dbReference>
<dbReference type="EMBL" id="JACHEU010000003">
    <property type="protein sequence ID" value="MBB6013880.1"/>
    <property type="molecule type" value="Genomic_DNA"/>
</dbReference>
<dbReference type="PROSITE" id="PS52016">
    <property type="entry name" value="TONB_DEPENDENT_REC_3"/>
    <property type="match status" value="1"/>
</dbReference>
<dbReference type="Pfam" id="PF00593">
    <property type="entry name" value="TonB_dep_Rec_b-barrel"/>
    <property type="match status" value="1"/>
</dbReference>
<evidence type="ECO:0000256" key="7">
    <source>
        <dbReference type="ARBA" id="ARBA00023136"/>
    </source>
</evidence>
<dbReference type="InterPro" id="IPR012910">
    <property type="entry name" value="Plug_dom"/>
</dbReference>
<comment type="similarity">
    <text evidence="10 12">Belongs to the TonB-dependent receptor family.</text>
</comment>
<evidence type="ECO:0000259" key="13">
    <source>
        <dbReference type="Pfam" id="PF00593"/>
    </source>
</evidence>
<keyword evidence="16" id="KW-1185">Reference proteome</keyword>
<dbReference type="AlphaFoldDB" id="A0A7W9S4I6"/>
<evidence type="ECO:0000256" key="8">
    <source>
        <dbReference type="ARBA" id="ARBA00023170"/>
    </source>
</evidence>
<evidence type="ECO:0000256" key="10">
    <source>
        <dbReference type="PROSITE-ProRule" id="PRU01360"/>
    </source>
</evidence>
<dbReference type="GO" id="GO:0044718">
    <property type="term" value="P:siderophore transmembrane transport"/>
    <property type="evidence" value="ECO:0007669"/>
    <property type="project" value="TreeGrafter"/>
</dbReference>
<proteinExistence type="inferred from homology"/>
<keyword evidence="7 10" id="KW-0472">Membrane</keyword>
<dbReference type="InterPro" id="IPR037066">
    <property type="entry name" value="Plug_dom_sf"/>
</dbReference>
<keyword evidence="6 12" id="KW-0798">TonB box</keyword>
<evidence type="ECO:0000256" key="4">
    <source>
        <dbReference type="ARBA" id="ARBA00022692"/>
    </source>
</evidence>
<evidence type="ECO:0000259" key="14">
    <source>
        <dbReference type="Pfam" id="PF07715"/>
    </source>
</evidence>
<dbReference type="GO" id="GO:0015344">
    <property type="term" value="F:siderophore uptake transmembrane transporter activity"/>
    <property type="evidence" value="ECO:0007669"/>
    <property type="project" value="TreeGrafter"/>
</dbReference>
<gene>
    <name evidence="15" type="ORF">HNR59_003274</name>
</gene>
<dbReference type="SUPFAM" id="SSF56935">
    <property type="entry name" value="Porins"/>
    <property type="match status" value="1"/>
</dbReference>
<comment type="subcellular location">
    <subcellularLocation>
        <location evidence="1 10">Cell outer membrane</location>
        <topology evidence="1 10">Multi-pass membrane protein</topology>
    </subcellularLocation>
</comment>
<keyword evidence="4 10" id="KW-0812">Transmembrane</keyword>
<dbReference type="InterPro" id="IPR011276">
    <property type="entry name" value="TonB_haem/Hb_rcpt"/>
</dbReference>
<evidence type="ECO:0000256" key="12">
    <source>
        <dbReference type="RuleBase" id="RU003357"/>
    </source>
</evidence>
<feature type="domain" description="TonB-dependent receptor plug" evidence="14">
    <location>
        <begin position="82"/>
        <end position="190"/>
    </location>
</feature>
<accession>A0A7W9S4I6</accession>
<comment type="caution">
    <text evidence="15">The sequence shown here is derived from an EMBL/GenBank/DDBJ whole genome shotgun (WGS) entry which is preliminary data.</text>
</comment>
<evidence type="ECO:0000256" key="9">
    <source>
        <dbReference type="ARBA" id="ARBA00023237"/>
    </source>
</evidence>
<dbReference type="InterPro" id="IPR010917">
    <property type="entry name" value="TonB_rcpt_CS"/>
</dbReference>
<dbReference type="PANTHER" id="PTHR30069:SF29">
    <property type="entry name" value="HEMOGLOBIN AND HEMOGLOBIN-HAPTOGLOBIN-BINDING PROTEIN 1-RELATED"/>
    <property type="match status" value="1"/>
</dbReference>
<evidence type="ECO:0000256" key="6">
    <source>
        <dbReference type="ARBA" id="ARBA00023077"/>
    </source>
</evidence>
<dbReference type="CDD" id="cd01347">
    <property type="entry name" value="ligand_gated_channel"/>
    <property type="match status" value="1"/>
</dbReference>
<dbReference type="NCBIfam" id="TIGR01785">
    <property type="entry name" value="TonB-hemin"/>
    <property type="match status" value="1"/>
</dbReference>
<dbReference type="InterPro" id="IPR000531">
    <property type="entry name" value="Beta-barrel_TonB"/>
</dbReference>